<dbReference type="RefSeq" id="WP_104007948.1">
    <property type="nucleotide sequence ID" value="NZ_FNVD01000007.1"/>
</dbReference>
<keyword evidence="3" id="KW-1185">Reference proteome</keyword>
<protein>
    <submittedName>
        <fullName evidence="2">DNA-binding transcriptional regulator, MarR family</fullName>
    </submittedName>
</protein>
<dbReference type="PROSITE" id="PS50995">
    <property type="entry name" value="HTH_MARR_2"/>
    <property type="match status" value="1"/>
</dbReference>
<feature type="domain" description="HTH marR-type" evidence="1">
    <location>
        <begin position="4"/>
        <end position="137"/>
    </location>
</feature>
<evidence type="ECO:0000313" key="3">
    <source>
        <dbReference type="Proteomes" id="UP000236742"/>
    </source>
</evidence>
<dbReference type="GO" id="GO:0003700">
    <property type="term" value="F:DNA-binding transcription factor activity"/>
    <property type="evidence" value="ECO:0007669"/>
    <property type="project" value="InterPro"/>
</dbReference>
<organism evidence="2 3">
    <name type="scientific">Jhaorihella thermophila</name>
    <dbReference type="NCBI Taxonomy" id="488547"/>
    <lineage>
        <taxon>Bacteria</taxon>
        <taxon>Pseudomonadati</taxon>
        <taxon>Pseudomonadota</taxon>
        <taxon>Alphaproteobacteria</taxon>
        <taxon>Rhodobacterales</taxon>
        <taxon>Paracoccaceae</taxon>
        <taxon>Jhaorihella</taxon>
    </lineage>
</organism>
<dbReference type="SMART" id="SM00347">
    <property type="entry name" value="HTH_MARR"/>
    <property type="match status" value="1"/>
</dbReference>
<dbReference type="PANTHER" id="PTHR33164:SF43">
    <property type="entry name" value="HTH-TYPE TRANSCRIPTIONAL REPRESSOR YETL"/>
    <property type="match status" value="1"/>
</dbReference>
<accession>A0A1H5W2C1</accession>
<gene>
    <name evidence="2" type="ORF">SAMN05421751_10761</name>
</gene>
<dbReference type="AlphaFoldDB" id="A0A1H5W2C1"/>
<dbReference type="EMBL" id="FNVD01000007">
    <property type="protein sequence ID" value="SEF93271.1"/>
    <property type="molecule type" value="Genomic_DNA"/>
</dbReference>
<reference evidence="2 3" key="1">
    <citation type="submission" date="2016-10" db="EMBL/GenBank/DDBJ databases">
        <authorList>
            <person name="de Groot N.N."/>
        </authorList>
    </citation>
    <scope>NUCLEOTIDE SEQUENCE [LARGE SCALE GENOMIC DNA]</scope>
    <source>
        <strain evidence="2 3">DSM 23413</strain>
    </source>
</reference>
<dbReference type="Gene3D" id="1.10.10.10">
    <property type="entry name" value="Winged helix-like DNA-binding domain superfamily/Winged helix DNA-binding domain"/>
    <property type="match status" value="1"/>
</dbReference>
<dbReference type="Proteomes" id="UP000236742">
    <property type="component" value="Unassembled WGS sequence"/>
</dbReference>
<keyword evidence="2" id="KW-0238">DNA-binding</keyword>
<sequence length="154" mass="17041">MPRSFRVFHLLQVAHSALFRAADKRSRRMAGLTTTQIAILLILRKSDGLPISALAAQLAMGKSSLTGLIDRLADKRLVERRPCPRDARVTLIRLTEAGRAAAATALPDTRRHNAALLEPFSDDERAVIRRFLQHLTDNAETIINGPDDEDSAHD</sequence>
<dbReference type="InterPro" id="IPR036388">
    <property type="entry name" value="WH-like_DNA-bd_sf"/>
</dbReference>
<dbReference type="OrthoDB" id="582199at2"/>
<dbReference type="GO" id="GO:0006950">
    <property type="term" value="P:response to stress"/>
    <property type="evidence" value="ECO:0007669"/>
    <property type="project" value="TreeGrafter"/>
</dbReference>
<evidence type="ECO:0000259" key="1">
    <source>
        <dbReference type="PROSITE" id="PS50995"/>
    </source>
</evidence>
<dbReference type="InterPro" id="IPR039422">
    <property type="entry name" value="MarR/SlyA-like"/>
</dbReference>
<dbReference type="PANTHER" id="PTHR33164">
    <property type="entry name" value="TRANSCRIPTIONAL REGULATOR, MARR FAMILY"/>
    <property type="match status" value="1"/>
</dbReference>
<name>A0A1H5W2C1_9RHOB</name>
<dbReference type="GO" id="GO:0003677">
    <property type="term" value="F:DNA binding"/>
    <property type="evidence" value="ECO:0007669"/>
    <property type="project" value="UniProtKB-KW"/>
</dbReference>
<dbReference type="InterPro" id="IPR036390">
    <property type="entry name" value="WH_DNA-bd_sf"/>
</dbReference>
<evidence type="ECO:0000313" key="2">
    <source>
        <dbReference type="EMBL" id="SEF93271.1"/>
    </source>
</evidence>
<dbReference type="PRINTS" id="PR00598">
    <property type="entry name" value="HTHMARR"/>
</dbReference>
<dbReference type="InterPro" id="IPR000835">
    <property type="entry name" value="HTH_MarR-typ"/>
</dbReference>
<dbReference type="SUPFAM" id="SSF46785">
    <property type="entry name" value="Winged helix' DNA-binding domain"/>
    <property type="match status" value="1"/>
</dbReference>
<dbReference type="Pfam" id="PF01047">
    <property type="entry name" value="MarR"/>
    <property type="match status" value="1"/>
</dbReference>
<proteinExistence type="predicted"/>